<gene>
    <name evidence="1" type="ORF">CWN49_00995</name>
</gene>
<name>A0A2J5QB29_9ENTR</name>
<evidence type="ECO:0000313" key="1">
    <source>
        <dbReference type="EMBL" id="PLO75487.1"/>
    </source>
</evidence>
<dbReference type="RefSeq" id="WP_049593966.1">
    <property type="nucleotide sequence ID" value="NZ_CAXLPK010000002.1"/>
</dbReference>
<organism evidence="1 2">
    <name type="scientific">Klebsiella michiganensis</name>
    <dbReference type="NCBI Taxonomy" id="1134687"/>
    <lineage>
        <taxon>Bacteria</taxon>
        <taxon>Pseudomonadati</taxon>
        <taxon>Pseudomonadota</taxon>
        <taxon>Gammaproteobacteria</taxon>
        <taxon>Enterobacterales</taxon>
        <taxon>Enterobacteriaceae</taxon>
        <taxon>Klebsiella/Raoultella group</taxon>
        <taxon>Klebsiella</taxon>
    </lineage>
</organism>
<accession>A0A2J5QB29</accession>
<comment type="caution">
    <text evidence="1">The sequence shown here is derived from an EMBL/GenBank/DDBJ whole genome shotgun (WGS) entry which is preliminary data.</text>
</comment>
<dbReference type="AlphaFoldDB" id="A0A2J5QB29"/>
<dbReference type="Proteomes" id="UP000234667">
    <property type="component" value="Unassembled WGS sequence"/>
</dbReference>
<reference evidence="1 2" key="2">
    <citation type="submission" date="2018-01" db="EMBL/GenBank/DDBJ databases">
        <title>Genomic study of Klebsiella pneumoniae.</title>
        <authorList>
            <person name="Yang Y."/>
            <person name="Bicalho R."/>
        </authorList>
    </citation>
    <scope>NUCLEOTIDE SEQUENCE [LARGE SCALE GENOMIC DNA]</scope>
    <source>
        <strain evidence="1 2">A10</strain>
    </source>
</reference>
<evidence type="ECO:0000313" key="2">
    <source>
        <dbReference type="Proteomes" id="UP000234667"/>
    </source>
</evidence>
<dbReference type="EMBL" id="PIDR01000006">
    <property type="protein sequence ID" value="PLO75487.1"/>
    <property type="molecule type" value="Genomic_DNA"/>
</dbReference>
<protein>
    <submittedName>
        <fullName evidence="1">Uncharacterized protein</fullName>
    </submittedName>
</protein>
<sequence length="168" mass="18612">MIHSPFLAASPEKAVPRRVAAGVCQCCGWSGQTRLAPPLSLLARDDTADGVCLLCWLWLNLQNQSARSGVLAWLPDLSPESVIHLQREALRHSLSSQKSAQREGRQVLIWLARHRREVRARWKTCSPADFAVLLAETAGPRRAWLRKELTGCALILPPSAIPDSHLLD</sequence>
<reference evidence="1 2" key="1">
    <citation type="submission" date="2017-11" db="EMBL/GenBank/DDBJ databases">
        <authorList>
            <person name="Han C.G."/>
        </authorList>
    </citation>
    <scope>NUCLEOTIDE SEQUENCE [LARGE SCALE GENOMIC DNA]</scope>
    <source>
        <strain evidence="1 2">A10</strain>
    </source>
</reference>
<proteinExistence type="predicted"/>